<name>A0A1Q3EWN7_CULTA</name>
<dbReference type="EMBL" id="GFDL01015427">
    <property type="protein sequence ID" value="JAV19618.1"/>
    <property type="molecule type" value="Transcribed_RNA"/>
</dbReference>
<accession>A0A1Q3EWN7</accession>
<dbReference type="GO" id="GO:0005634">
    <property type="term" value="C:nucleus"/>
    <property type="evidence" value="ECO:0007669"/>
    <property type="project" value="InterPro"/>
</dbReference>
<evidence type="ECO:0000256" key="4">
    <source>
        <dbReference type="ARBA" id="ARBA00022833"/>
    </source>
</evidence>
<dbReference type="PANTHER" id="PTHR24379:SF121">
    <property type="entry name" value="C2H2-TYPE DOMAIN-CONTAINING PROTEIN"/>
    <property type="match status" value="1"/>
</dbReference>
<dbReference type="PROSITE" id="PS00028">
    <property type="entry name" value="ZINC_FINGER_C2H2_1"/>
    <property type="match status" value="3"/>
</dbReference>
<dbReference type="InterPro" id="IPR013087">
    <property type="entry name" value="Znf_C2H2_type"/>
</dbReference>
<dbReference type="GO" id="GO:0008270">
    <property type="term" value="F:zinc ion binding"/>
    <property type="evidence" value="ECO:0007669"/>
    <property type="project" value="UniProtKB-KW"/>
</dbReference>
<proteinExistence type="predicted"/>
<dbReference type="PANTHER" id="PTHR24379">
    <property type="entry name" value="KRAB AND ZINC FINGER DOMAIN-CONTAINING"/>
    <property type="match status" value="1"/>
</dbReference>
<feature type="domain" description="C2H2-type" evidence="6">
    <location>
        <begin position="289"/>
        <end position="316"/>
    </location>
</feature>
<feature type="domain" description="C2H2-type" evidence="6">
    <location>
        <begin position="231"/>
        <end position="259"/>
    </location>
</feature>
<keyword evidence="4" id="KW-0862">Zinc</keyword>
<evidence type="ECO:0000256" key="5">
    <source>
        <dbReference type="PROSITE-ProRule" id="PRU00042"/>
    </source>
</evidence>
<feature type="domain" description="C2H2-type" evidence="6">
    <location>
        <begin position="318"/>
        <end position="346"/>
    </location>
</feature>
<organism evidence="7">
    <name type="scientific">Culex tarsalis</name>
    <name type="common">Encephalitis mosquito</name>
    <dbReference type="NCBI Taxonomy" id="7177"/>
    <lineage>
        <taxon>Eukaryota</taxon>
        <taxon>Metazoa</taxon>
        <taxon>Ecdysozoa</taxon>
        <taxon>Arthropoda</taxon>
        <taxon>Hexapoda</taxon>
        <taxon>Insecta</taxon>
        <taxon>Pterygota</taxon>
        <taxon>Neoptera</taxon>
        <taxon>Endopterygota</taxon>
        <taxon>Diptera</taxon>
        <taxon>Nematocera</taxon>
        <taxon>Culicoidea</taxon>
        <taxon>Culicidae</taxon>
        <taxon>Culicinae</taxon>
        <taxon>Culicini</taxon>
        <taxon>Culex</taxon>
        <taxon>Culex</taxon>
    </lineage>
</organism>
<evidence type="ECO:0000313" key="7">
    <source>
        <dbReference type="EMBL" id="JAV19618.1"/>
    </source>
</evidence>
<dbReference type="SMART" id="SM00355">
    <property type="entry name" value="ZnF_C2H2"/>
    <property type="match status" value="4"/>
</dbReference>
<dbReference type="PROSITE" id="PS50157">
    <property type="entry name" value="ZINC_FINGER_C2H2_2"/>
    <property type="match status" value="4"/>
</dbReference>
<keyword evidence="2" id="KW-0677">Repeat</keyword>
<protein>
    <submittedName>
        <fullName evidence="7">Putative c2h2-type zn-finger protein</fullName>
    </submittedName>
</protein>
<dbReference type="Pfam" id="PF00096">
    <property type="entry name" value="zf-C2H2"/>
    <property type="match status" value="3"/>
</dbReference>
<dbReference type="Gene3D" id="3.30.160.60">
    <property type="entry name" value="Classic Zinc Finger"/>
    <property type="match status" value="3"/>
</dbReference>
<evidence type="ECO:0000256" key="1">
    <source>
        <dbReference type="ARBA" id="ARBA00022723"/>
    </source>
</evidence>
<dbReference type="InterPro" id="IPR012934">
    <property type="entry name" value="Znf_AD"/>
</dbReference>
<keyword evidence="1" id="KW-0479">Metal-binding</keyword>
<dbReference type="Pfam" id="PF07776">
    <property type="entry name" value="zf-AD"/>
    <property type="match status" value="1"/>
</dbReference>
<dbReference type="SUPFAM" id="SSF57667">
    <property type="entry name" value="beta-beta-alpha zinc fingers"/>
    <property type="match status" value="2"/>
</dbReference>
<dbReference type="AlphaFoldDB" id="A0A1Q3EWN7"/>
<dbReference type="FunFam" id="3.30.160.60:FF:000100">
    <property type="entry name" value="Zinc finger 45-like"/>
    <property type="match status" value="1"/>
</dbReference>
<evidence type="ECO:0000256" key="2">
    <source>
        <dbReference type="ARBA" id="ARBA00022737"/>
    </source>
</evidence>
<dbReference type="SMART" id="SM00868">
    <property type="entry name" value="zf-AD"/>
    <property type="match status" value="1"/>
</dbReference>
<keyword evidence="3 5" id="KW-0863">Zinc-finger</keyword>
<sequence length="383" mass="44122">MDKTTQKLRSRLISHQFCSFCLRARLPNVEFYEHIVGSSNDLLESLNSLLGHYFRLGQNFAICKPCWKITQLFQDFRLRCEKANRLVEHIGLGLASGDDWFSERCLTAIESIRTVVKNQLQEIEKLAEYASEEVSAVKKSDPESGKEPLESTMDIYEIKIEPDEVTEEAPVQIEKPPSQHEFGPEVADDELSESITNAGGKPHKCRNNCGKGFSYYQTRRVHERKCAQEVYQCNLCEVQQDCPGSLRDHYRLAHPGERKHPCQYCDKRFNIKSLLKRHETTVHLKHSLLTCQQCGKKCADTWTLRMHMRVHDPNDLSLRCSECEKKFHSKSALQMHLARKHPQLAPPIALKHLAKIKKRQQVAKWVDLDAVEAAQGMKRTEVK</sequence>
<feature type="domain" description="C2H2-type" evidence="6">
    <location>
        <begin position="260"/>
        <end position="283"/>
    </location>
</feature>
<evidence type="ECO:0000259" key="6">
    <source>
        <dbReference type="PROSITE" id="PS50157"/>
    </source>
</evidence>
<dbReference type="InterPro" id="IPR036236">
    <property type="entry name" value="Znf_C2H2_sf"/>
</dbReference>
<reference evidence="7" key="1">
    <citation type="submission" date="2017-01" db="EMBL/GenBank/DDBJ databases">
        <title>A deep insight into the sialotranscriptome of adult male and female Cluex tarsalis mosquitoes.</title>
        <authorList>
            <person name="Ribeiro J.M."/>
            <person name="Moreira F."/>
            <person name="Bernard K.A."/>
            <person name="Calvo E."/>
        </authorList>
    </citation>
    <scope>NUCLEOTIDE SEQUENCE</scope>
    <source>
        <strain evidence="7">Kern County</strain>
        <tissue evidence="7">Salivary glands</tissue>
    </source>
</reference>
<evidence type="ECO:0000256" key="3">
    <source>
        <dbReference type="ARBA" id="ARBA00022771"/>
    </source>
</evidence>